<gene>
    <name evidence="2" type="ordered locus">MTR_3g097190</name>
</gene>
<reference evidence="2 4" key="1">
    <citation type="journal article" date="2011" name="Nature">
        <title>The Medicago genome provides insight into the evolution of rhizobial symbioses.</title>
        <authorList>
            <person name="Young N.D."/>
            <person name="Debelle F."/>
            <person name="Oldroyd G.E."/>
            <person name="Geurts R."/>
            <person name="Cannon S.B."/>
            <person name="Udvardi M.K."/>
            <person name="Benedito V.A."/>
            <person name="Mayer K.F."/>
            <person name="Gouzy J."/>
            <person name="Schoof H."/>
            <person name="Van de Peer Y."/>
            <person name="Proost S."/>
            <person name="Cook D.R."/>
            <person name="Meyers B.C."/>
            <person name="Spannagl M."/>
            <person name="Cheung F."/>
            <person name="De Mita S."/>
            <person name="Krishnakumar V."/>
            <person name="Gundlach H."/>
            <person name="Zhou S."/>
            <person name="Mudge J."/>
            <person name="Bharti A.K."/>
            <person name="Murray J.D."/>
            <person name="Naoumkina M.A."/>
            <person name="Rosen B."/>
            <person name="Silverstein K.A."/>
            <person name="Tang H."/>
            <person name="Rombauts S."/>
            <person name="Zhao P.X."/>
            <person name="Zhou P."/>
            <person name="Barbe V."/>
            <person name="Bardou P."/>
            <person name="Bechner M."/>
            <person name="Bellec A."/>
            <person name="Berger A."/>
            <person name="Berges H."/>
            <person name="Bidwell S."/>
            <person name="Bisseling T."/>
            <person name="Choisne N."/>
            <person name="Couloux A."/>
            <person name="Denny R."/>
            <person name="Deshpande S."/>
            <person name="Dai X."/>
            <person name="Doyle J.J."/>
            <person name="Dudez A.M."/>
            <person name="Farmer A.D."/>
            <person name="Fouteau S."/>
            <person name="Franken C."/>
            <person name="Gibelin C."/>
            <person name="Gish J."/>
            <person name="Goldstein S."/>
            <person name="Gonzalez A.J."/>
            <person name="Green P.J."/>
            <person name="Hallab A."/>
            <person name="Hartog M."/>
            <person name="Hua A."/>
            <person name="Humphray S.J."/>
            <person name="Jeong D.H."/>
            <person name="Jing Y."/>
            <person name="Jocker A."/>
            <person name="Kenton S.M."/>
            <person name="Kim D.J."/>
            <person name="Klee K."/>
            <person name="Lai H."/>
            <person name="Lang C."/>
            <person name="Lin S."/>
            <person name="Macmil S.L."/>
            <person name="Magdelenat G."/>
            <person name="Matthews L."/>
            <person name="McCorrison J."/>
            <person name="Monaghan E.L."/>
            <person name="Mun J.H."/>
            <person name="Najar F.Z."/>
            <person name="Nicholson C."/>
            <person name="Noirot C."/>
            <person name="O'Bleness M."/>
            <person name="Paule C.R."/>
            <person name="Poulain J."/>
            <person name="Prion F."/>
            <person name="Qin B."/>
            <person name="Qu C."/>
            <person name="Retzel E.F."/>
            <person name="Riddle C."/>
            <person name="Sallet E."/>
            <person name="Samain S."/>
            <person name="Samson N."/>
            <person name="Sanders I."/>
            <person name="Saurat O."/>
            <person name="Scarpelli C."/>
            <person name="Schiex T."/>
            <person name="Segurens B."/>
            <person name="Severin A.J."/>
            <person name="Sherrier D.J."/>
            <person name="Shi R."/>
            <person name="Sims S."/>
            <person name="Singer S.R."/>
            <person name="Sinharoy S."/>
            <person name="Sterck L."/>
            <person name="Viollet A."/>
            <person name="Wang B.B."/>
            <person name="Wang K."/>
            <person name="Wang M."/>
            <person name="Wang X."/>
            <person name="Warfsmann J."/>
            <person name="Weissenbach J."/>
            <person name="White D.D."/>
            <person name="White J.D."/>
            <person name="Wiley G.B."/>
            <person name="Wincker P."/>
            <person name="Xing Y."/>
            <person name="Yang L."/>
            <person name="Yao Z."/>
            <person name="Ying F."/>
            <person name="Zhai J."/>
            <person name="Zhou L."/>
            <person name="Zuber A."/>
            <person name="Denarie J."/>
            <person name="Dixon R.A."/>
            <person name="May G.D."/>
            <person name="Schwartz D.C."/>
            <person name="Rogers J."/>
            <person name="Quetier F."/>
            <person name="Town C.D."/>
            <person name="Roe B.A."/>
        </authorList>
    </citation>
    <scope>NUCLEOTIDE SEQUENCE [LARGE SCALE GENOMIC DNA]</scope>
    <source>
        <strain evidence="2">A17</strain>
        <strain evidence="3 4">cv. Jemalong A17</strain>
    </source>
</reference>
<dbReference type="EnsemblPlants" id="KEH35642">
    <property type="protein sequence ID" value="KEH35642"/>
    <property type="gene ID" value="MTR_3g097190"/>
</dbReference>
<name>A0A072V1B8_MEDTR</name>
<reference evidence="3" key="3">
    <citation type="submission" date="2015-04" db="UniProtKB">
        <authorList>
            <consortium name="EnsemblPlants"/>
        </authorList>
    </citation>
    <scope>IDENTIFICATION</scope>
    <source>
        <strain evidence="3">cv. Jemalong A17</strain>
    </source>
</reference>
<evidence type="ECO:0000313" key="3">
    <source>
        <dbReference type="EnsemblPlants" id="KEH35642"/>
    </source>
</evidence>
<keyword evidence="4" id="KW-1185">Reference proteome</keyword>
<sequence>MTHGKYTAQEVTLSKLDPDMPQCYGTNVGEFGVKKLWTKLFTLRPLGCIEHPIGEGMNGNLFFRRKDDELVWFNLSTEMIEAAENQSSLLRNLMCLAAIADSQPQPPTTTGQYPSSGMMQQGGHCMQAQQAQQMTQQQLLASFLRFVCSTFPTAASLAEPTCSSTGDGLHGTSLSDIGSADE</sequence>
<feature type="region of interest" description="Disordered" evidence="1">
    <location>
        <begin position="159"/>
        <end position="182"/>
    </location>
</feature>
<feature type="compositionally biased region" description="Polar residues" evidence="1">
    <location>
        <begin position="161"/>
        <end position="176"/>
    </location>
</feature>
<protein>
    <submittedName>
        <fullName evidence="2 3">Uncharacterized protein</fullName>
    </submittedName>
</protein>
<dbReference type="EMBL" id="CM001219">
    <property type="protein sequence ID" value="KEH35642.1"/>
    <property type="molecule type" value="Genomic_DNA"/>
</dbReference>
<dbReference type="AlphaFoldDB" id="A0A072V1B8"/>
<dbReference type="HOGENOM" id="CLU_1484128_0_0_1"/>
<proteinExistence type="predicted"/>
<dbReference type="STRING" id="3880.A0A072V1B8"/>
<dbReference type="Proteomes" id="UP000002051">
    <property type="component" value="Chromosome 3"/>
</dbReference>
<evidence type="ECO:0000256" key="1">
    <source>
        <dbReference type="SAM" id="MobiDB-lite"/>
    </source>
</evidence>
<organism evidence="2 4">
    <name type="scientific">Medicago truncatula</name>
    <name type="common">Barrel medic</name>
    <name type="synonym">Medicago tribuloides</name>
    <dbReference type="NCBI Taxonomy" id="3880"/>
    <lineage>
        <taxon>Eukaryota</taxon>
        <taxon>Viridiplantae</taxon>
        <taxon>Streptophyta</taxon>
        <taxon>Embryophyta</taxon>
        <taxon>Tracheophyta</taxon>
        <taxon>Spermatophyta</taxon>
        <taxon>Magnoliopsida</taxon>
        <taxon>eudicotyledons</taxon>
        <taxon>Gunneridae</taxon>
        <taxon>Pentapetalae</taxon>
        <taxon>rosids</taxon>
        <taxon>fabids</taxon>
        <taxon>Fabales</taxon>
        <taxon>Fabaceae</taxon>
        <taxon>Papilionoideae</taxon>
        <taxon>50 kb inversion clade</taxon>
        <taxon>NPAAA clade</taxon>
        <taxon>Hologalegina</taxon>
        <taxon>IRL clade</taxon>
        <taxon>Trifolieae</taxon>
        <taxon>Medicago</taxon>
    </lineage>
</organism>
<evidence type="ECO:0000313" key="2">
    <source>
        <dbReference type="EMBL" id="KEH35642.1"/>
    </source>
</evidence>
<reference evidence="2 4" key="2">
    <citation type="journal article" date="2014" name="BMC Genomics">
        <title>An improved genome release (version Mt4.0) for the model legume Medicago truncatula.</title>
        <authorList>
            <person name="Tang H."/>
            <person name="Krishnakumar V."/>
            <person name="Bidwell S."/>
            <person name="Rosen B."/>
            <person name="Chan A."/>
            <person name="Zhou S."/>
            <person name="Gentzbittel L."/>
            <person name="Childs K.L."/>
            <person name="Yandell M."/>
            <person name="Gundlach H."/>
            <person name="Mayer K.F."/>
            <person name="Schwartz D.C."/>
            <person name="Town C.D."/>
        </authorList>
    </citation>
    <scope>GENOME REANNOTATION</scope>
    <source>
        <strain evidence="2">A17</strain>
        <strain evidence="3 4">cv. Jemalong A17</strain>
    </source>
</reference>
<accession>A0A072V1B8</accession>
<evidence type="ECO:0000313" key="4">
    <source>
        <dbReference type="Proteomes" id="UP000002051"/>
    </source>
</evidence>